<feature type="region of interest" description="Disordered" evidence="1">
    <location>
        <begin position="1"/>
        <end position="59"/>
    </location>
</feature>
<dbReference type="AlphaFoldDB" id="A0ABD5EE40"/>
<feature type="compositionally biased region" description="Pro residues" evidence="1">
    <location>
        <begin position="45"/>
        <end position="56"/>
    </location>
</feature>
<feature type="region of interest" description="Disordered" evidence="1">
    <location>
        <begin position="124"/>
        <end position="158"/>
    </location>
</feature>
<reference evidence="4" key="1">
    <citation type="submission" date="2023-07" db="EMBL/GenBank/DDBJ databases">
        <title>30 novel species of actinomycetes from the DSMZ collection.</title>
        <authorList>
            <person name="Nouioui I."/>
        </authorList>
    </citation>
    <scope>NUCLEOTIDE SEQUENCE [LARGE SCALE GENOMIC DNA]</scope>
    <source>
        <strain evidence="4">DSM 41982</strain>
    </source>
</reference>
<sequence length="158" mass="15843">MLLAEALAPDVEAAPETAPDTAASAPAVPLSYRDRSPLPAIGTTPPVPQPGRPPMSPRATDTAALLLTGSVATLAAGGSVSLVLLTLSAVDPADLGIAAGGGVALILALAGLVSRLGRATRDAQPVTHHHTYNAPITQTSYTSHTSGLGRTRNTSEGR</sequence>
<comment type="caution">
    <text evidence="3">The sequence shown here is derived from an EMBL/GenBank/DDBJ whole genome shotgun (WGS) entry which is preliminary data.</text>
</comment>
<keyword evidence="2" id="KW-1133">Transmembrane helix</keyword>
<dbReference type="EMBL" id="JAVRER010000056">
    <property type="protein sequence ID" value="MDT0418862.1"/>
    <property type="molecule type" value="Genomic_DNA"/>
</dbReference>
<evidence type="ECO:0000256" key="2">
    <source>
        <dbReference type="SAM" id="Phobius"/>
    </source>
</evidence>
<protein>
    <submittedName>
        <fullName evidence="3">Uncharacterized protein</fullName>
    </submittedName>
</protein>
<keyword evidence="2" id="KW-0472">Membrane</keyword>
<gene>
    <name evidence="3" type="ORF">RM574_25610</name>
</gene>
<feature type="transmembrane region" description="Helical" evidence="2">
    <location>
        <begin position="64"/>
        <end position="89"/>
    </location>
</feature>
<evidence type="ECO:0000313" key="4">
    <source>
        <dbReference type="Proteomes" id="UP001183607"/>
    </source>
</evidence>
<feature type="transmembrane region" description="Helical" evidence="2">
    <location>
        <begin position="95"/>
        <end position="113"/>
    </location>
</feature>
<dbReference type="RefSeq" id="WP_311677572.1">
    <property type="nucleotide sequence ID" value="NZ_JAVRER010000056.1"/>
</dbReference>
<name>A0ABD5EE40_9ACTN</name>
<dbReference type="Proteomes" id="UP001183607">
    <property type="component" value="Unassembled WGS sequence"/>
</dbReference>
<feature type="compositionally biased region" description="Polar residues" evidence="1">
    <location>
        <begin position="134"/>
        <end position="152"/>
    </location>
</feature>
<evidence type="ECO:0000256" key="1">
    <source>
        <dbReference type="SAM" id="MobiDB-lite"/>
    </source>
</evidence>
<feature type="compositionally biased region" description="Low complexity" evidence="1">
    <location>
        <begin position="11"/>
        <end position="29"/>
    </location>
</feature>
<accession>A0ABD5EE40</accession>
<proteinExistence type="predicted"/>
<organism evidence="3 4">
    <name type="scientific">Streptomyces evansiae</name>
    <dbReference type="NCBI Taxonomy" id="3075535"/>
    <lineage>
        <taxon>Bacteria</taxon>
        <taxon>Bacillati</taxon>
        <taxon>Actinomycetota</taxon>
        <taxon>Actinomycetes</taxon>
        <taxon>Kitasatosporales</taxon>
        <taxon>Streptomycetaceae</taxon>
        <taxon>Streptomyces</taxon>
    </lineage>
</organism>
<evidence type="ECO:0000313" key="3">
    <source>
        <dbReference type="EMBL" id="MDT0418862.1"/>
    </source>
</evidence>
<keyword evidence="2" id="KW-0812">Transmembrane</keyword>